<dbReference type="PROSITE" id="PS50889">
    <property type="entry name" value="S4"/>
    <property type="match status" value="1"/>
</dbReference>
<dbReference type="Pfam" id="PF01479">
    <property type="entry name" value="S4"/>
    <property type="match status" value="1"/>
</dbReference>
<comment type="similarity">
    <text evidence="1">Belongs to the pseudouridine synthase RsuA family.</text>
</comment>
<keyword evidence="2" id="KW-0413">Isomerase</keyword>
<feature type="domain" description="RNA-binding S4" evidence="4">
    <location>
        <begin position="4"/>
        <end position="63"/>
    </location>
</feature>
<dbReference type="PANTHER" id="PTHR47683:SF4">
    <property type="entry name" value="PSEUDOURIDINE SYNTHASE"/>
    <property type="match status" value="1"/>
</dbReference>
<evidence type="ECO:0000313" key="5">
    <source>
        <dbReference type="EMBL" id="SHH51392.1"/>
    </source>
</evidence>
<dbReference type="InterPro" id="IPR002942">
    <property type="entry name" value="S4_RNA-bd"/>
</dbReference>
<dbReference type="FunFam" id="3.10.290.10:FF:000003">
    <property type="entry name" value="Pseudouridine synthase"/>
    <property type="match status" value="1"/>
</dbReference>
<dbReference type="Proteomes" id="UP000242592">
    <property type="component" value="Unassembled WGS sequence"/>
</dbReference>
<dbReference type="InterPro" id="IPR000748">
    <property type="entry name" value="PsdUridine_synth_RsuA/RluB/E/F"/>
</dbReference>
<keyword evidence="3" id="KW-0694">RNA-binding</keyword>
<dbReference type="InterPro" id="IPR036986">
    <property type="entry name" value="S4_RNA-bd_sf"/>
</dbReference>
<dbReference type="Pfam" id="PF00849">
    <property type="entry name" value="PseudoU_synth_2"/>
    <property type="match status" value="1"/>
</dbReference>
<evidence type="ECO:0000256" key="2">
    <source>
        <dbReference type="ARBA" id="ARBA00023235"/>
    </source>
</evidence>
<dbReference type="CDD" id="cd00165">
    <property type="entry name" value="S4"/>
    <property type="match status" value="1"/>
</dbReference>
<dbReference type="InterPro" id="IPR050343">
    <property type="entry name" value="RsuA_PseudoU_synthase"/>
</dbReference>
<dbReference type="GO" id="GO:0000455">
    <property type="term" value="P:enzyme-directed rRNA pseudouridine synthesis"/>
    <property type="evidence" value="ECO:0007669"/>
    <property type="project" value="UniProtKB-ARBA"/>
</dbReference>
<dbReference type="InterPro" id="IPR020094">
    <property type="entry name" value="TruA/RsuA/RluB/E/F_N"/>
</dbReference>
<dbReference type="InterPro" id="IPR042092">
    <property type="entry name" value="PsdUridine_s_RsuA/RluB/E/F_cat"/>
</dbReference>
<reference evidence="6" key="1">
    <citation type="submission" date="2016-11" db="EMBL/GenBank/DDBJ databases">
        <authorList>
            <person name="Varghese N."/>
            <person name="Submissions S."/>
        </authorList>
    </citation>
    <scope>NUCLEOTIDE SEQUENCE [LARGE SCALE GENOMIC DNA]</scope>
    <source>
        <strain evidence="6">DSM 15807</strain>
    </source>
</reference>
<evidence type="ECO:0000256" key="1">
    <source>
        <dbReference type="ARBA" id="ARBA00008348"/>
    </source>
</evidence>
<accession>A0A1M5TKU3</accession>
<dbReference type="Gene3D" id="3.30.70.1560">
    <property type="entry name" value="Alpha-L RNA-binding motif"/>
    <property type="match status" value="1"/>
</dbReference>
<protein>
    <submittedName>
        <fullName evidence="5">Ribosomal small subunit pseudouridine synthase A</fullName>
    </submittedName>
</protein>
<dbReference type="GO" id="GO:0120159">
    <property type="term" value="F:rRNA pseudouridine synthase activity"/>
    <property type="evidence" value="ECO:0007669"/>
    <property type="project" value="UniProtKB-ARBA"/>
</dbReference>
<dbReference type="PANTHER" id="PTHR47683">
    <property type="entry name" value="PSEUDOURIDINE SYNTHASE FAMILY PROTEIN-RELATED"/>
    <property type="match status" value="1"/>
</dbReference>
<dbReference type="SUPFAM" id="SSF55174">
    <property type="entry name" value="Alpha-L RNA-binding motif"/>
    <property type="match status" value="1"/>
</dbReference>
<dbReference type="NCBIfam" id="TIGR00093">
    <property type="entry name" value="pseudouridine synthase"/>
    <property type="match status" value="1"/>
</dbReference>
<name>A0A1M5TKU3_9BACT</name>
<evidence type="ECO:0000313" key="6">
    <source>
        <dbReference type="Proteomes" id="UP000242592"/>
    </source>
</evidence>
<dbReference type="AlphaFoldDB" id="A0A1M5TKU3"/>
<dbReference type="SMART" id="SM00363">
    <property type="entry name" value="S4"/>
    <property type="match status" value="1"/>
</dbReference>
<dbReference type="SUPFAM" id="SSF55120">
    <property type="entry name" value="Pseudouridine synthase"/>
    <property type="match status" value="1"/>
</dbReference>
<dbReference type="InterPro" id="IPR020103">
    <property type="entry name" value="PsdUridine_synth_cat_dom_sf"/>
</dbReference>
<organism evidence="5 6">
    <name type="scientific">Thermosipho atlanticus DSM 15807</name>
    <dbReference type="NCBI Taxonomy" id="1123380"/>
    <lineage>
        <taxon>Bacteria</taxon>
        <taxon>Thermotogati</taxon>
        <taxon>Thermotogota</taxon>
        <taxon>Thermotogae</taxon>
        <taxon>Thermotogales</taxon>
        <taxon>Fervidobacteriaceae</taxon>
        <taxon>Thermosipho</taxon>
    </lineage>
</organism>
<dbReference type="STRING" id="1123380.SAMN02745199_1374"/>
<gene>
    <name evidence="5" type="ORF">SAMN02745199_1374</name>
</gene>
<proteinExistence type="inferred from homology"/>
<dbReference type="Gene3D" id="3.30.70.580">
    <property type="entry name" value="Pseudouridine synthase I, catalytic domain, N-terminal subdomain"/>
    <property type="match status" value="1"/>
</dbReference>
<evidence type="ECO:0000256" key="3">
    <source>
        <dbReference type="PROSITE-ProRule" id="PRU00182"/>
    </source>
</evidence>
<keyword evidence="6" id="KW-1185">Reference proteome</keyword>
<evidence type="ECO:0000259" key="4">
    <source>
        <dbReference type="SMART" id="SM00363"/>
    </source>
</evidence>
<dbReference type="InterPro" id="IPR006145">
    <property type="entry name" value="PsdUridine_synth_RsuA/RluA"/>
</dbReference>
<dbReference type="GO" id="GO:0003723">
    <property type="term" value="F:RNA binding"/>
    <property type="evidence" value="ECO:0007669"/>
    <property type="project" value="UniProtKB-KW"/>
</dbReference>
<dbReference type="EMBL" id="FQXN01000005">
    <property type="protein sequence ID" value="SHH51392.1"/>
    <property type="molecule type" value="Genomic_DNA"/>
</dbReference>
<dbReference type="Gene3D" id="3.10.290.10">
    <property type="entry name" value="RNA-binding S4 domain"/>
    <property type="match status" value="1"/>
</dbReference>
<sequence>MNKMRLDKFLSNAGVGSRKKVKYLIKDGRVRVEGEIIKNPSFEVEENQKVYLDNDEIVPYHKVYIVMYKPAGFTSSKSEFERNIFEFINHPYLKKLHIVGRLDKDVRGLLLLTNDGEFTHKVISPKSKIEKEYLVRIEGKLTEEKIKMVERGIELKNGVKFAPAKIKKVNEDMISIIITEGKFHEVKLITKAIGLMYKEIVRIRIGKLKLEDFGLHPGEWVEVPYKKIRLALEK</sequence>